<keyword evidence="1" id="KW-1133">Transmembrane helix</keyword>
<protein>
    <submittedName>
        <fullName evidence="2">Uncharacterized protein</fullName>
    </submittedName>
</protein>
<evidence type="ECO:0000313" key="3">
    <source>
        <dbReference type="Proteomes" id="UP000813444"/>
    </source>
</evidence>
<name>A0A8K0WMJ8_9HYPO</name>
<evidence type="ECO:0000313" key="2">
    <source>
        <dbReference type="EMBL" id="KAH7310623.1"/>
    </source>
</evidence>
<gene>
    <name evidence="2" type="ORF">B0I35DRAFT_481928</name>
</gene>
<organism evidence="2 3">
    <name type="scientific">Stachybotrys elegans</name>
    <dbReference type="NCBI Taxonomy" id="80388"/>
    <lineage>
        <taxon>Eukaryota</taxon>
        <taxon>Fungi</taxon>
        <taxon>Dikarya</taxon>
        <taxon>Ascomycota</taxon>
        <taxon>Pezizomycotina</taxon>
        <taxon>Sordariomycetes</taxon>
        <taxon>Hypocreomycetidae</taxon>
        <taxon>Hypocreales</taxon>
        <taxon>Stachybotryaceae</taxon>
        <taxon>Stachybotrys</taxon>
    </lineage>
</organism>
<keyword evidence="1" id="KW-0472">Membrane</keyword>
<comment type="caution">
    <text evidence="2">The sequence shown here is derived from an EMBL/GenBank/DDBJ whole genome shotgun (WGS) entry which is preliminary data.</text>
</comment>
<proteinExistence type="predicted"/>
<reference evidence="2" key="1">
    <citation type="journal article" date="2021" name="Nat. Commun.">
        <title>Genetic determinants of endophytism in the Arabidopsis root mycobiome.</title>
        <authorList>
            <person name="Mesny F."/>
            <person name="Miyauchi S."/>
            <person name="Thiergart T."/>
            <person name="Pickel B."/>
            <person name="Atanasova L."/>
            <person name="Karlsson M."/>
            <person name="Huettel B."/>
            <person name="Barry K.W."/>
            <person name="Haridas S."/>
            <person name="Chen C."/>
            <person name="Bauer D."/>
            <person name="Andreopoulos W."/>
            <person name="Pangilinan J."/>
            <person name="LaButti K."/>
            <person name="Riley R."/>
            <person name="Lipzen A."/>
            <person name="Clum A."/>
            <person name="Drula E."/>
            <person name="Henrissat B."/>
            <person name="Kohler A."/>
            <person name="Grigoriev I.V."/>
            <person name="Martin F.M."/>
            <person name="Hacquard S."/>
        </authorList>
    </citation>
    <scope>NUCLEOTIDE SEQUENCE</scope>
    <source>
        <strain evidence="2">MPI-CAGE-CH-0235</strain>
    </source>
</reference>
<keyword evidence="1" id="KW-0812">Transmembrane</keyword>
<accession>A0A8K0WMJ8</accession>
<dbReference type="EMBL" id="JAGPNK010000012">
    <property type="protein sequence ID" value="KAH7310623.1"/>
    <property type="molecule type" value="Genomic_DNA"/>
</dbReference>
<feature type="transmembrane region" description="Helical" evidence="1">
    <location>
        <begin position="12"/>
        <end position="36"/>
    </location>
</feature>
<sequence length="96" mass="10824">MAVILSVMSTVIIAMRVWALGMVNTVVVIMSAHYGLGKHMADLMDRPQDIANAIKWGFQIDILDCKKGSVRDFPTLWTWSLIEAQEAYMPSLAKRR</sequence>
<dbReference type="OrthoDB" id="5417887at2759"/>
<keyword evidence="3" id="KW-1185">Reference proteome</keyword>
<dbReference type="Proteomes" id="UP000813444">
    <property type="component" value="Unassembled WGS sequence"/>
</dbReference>
<evidence type="ECO:0000256" key="1">
    <source>
        <dbReference type="SAM" id="Phobius"/>
    </source>
</evidence>
<dbReference type="AlphaFoldDB" id="A0A8K0WMJ8"/>